<accession>A0A1H7J1X1</accession>
<dbReference type="OrthoDB" id="9816113at2"/>
<evidence type="ECO:0000313" key="2">
    <source>
        <dbReference type="EMBL" id="SEK68753.1"/>
    </source>
</evidence>
<evidence type="ECO:0000259" key="1">
    <source>
        <dbReference type="Pfam" id="PF01755"/>
    </source>
</evidence>
<protein>
    <submittedName>
        <fullName evidence="2">Glycosyl transferase, family 25</fullName>
    </submittedName>
</protein>
<keyword evidence="2" id="KW-0808">Transferase</keyword>
<reference evidence="3" key="1">
    <citation type="submission" date="2016-10" db="EMBL/GenBank/DDBJ databases">
        <authorList>
            <person name="Varghese N."/>
            <person name="Submissions S."/>
        </authorList>
    </citation>
    <scope>NUCLEOTIDE SEQUENCE [LARGE SCALE GENOMIC DNA]</scope>
    <source>
        <strain evidence="3">CGMCC 1.9127</strain>
    </source>
</reference>
<dbReference type="AlphaFoldDB" id="A0A1H7J1X1"/>
<organism evidence="2 3">
    <name type="scientific">Colwellia chukchiensis</name>
    <dbReference type="NCBI Taxonomy" id="641665"/>
    <lineage>
        <taxon>Bacteria</taxon>
        <taxon>Pseudomonadati</taxon>
        <taxon>Pseudomonadota</taxon>
        <taxon>Gammaproteobacteria</taxon>
        <taxon>Alteromonadales</taxon>
        <taxon>Colwelliaceae</taxon>
        <taxon>Colwellia</taxon>
    </lineage>
</organism>
<dbReference type="STRING" id="641665.GCA_002104455_01816"/>
<dbReference type="Proteomes" id="UP000199297">
    <property type="component" value="Unassembled WGS sequence"/>
</dbReference>
<evidence type="ECO:0000313" key="3">
    <source>
        <dbReference type="Proteomes" id="UP000199297"/>
    </source>
</evidence>
<dbReference type="RefSeq" id="WP_085283743.1">
    <property type="nucleotide sequence ID" value="NZ_FOBI01000002.1"/>
</dbReference>
<dbReference type="CDD" id="cd06532">
    <property type="entry name" value="Glyco_transf_25"/>
    <property type="match status" value="1"/>
</dbReference>
<keyword evidence="3" id="KW-1185">Reference proteome</keyword>
<feature type="domain" description="Glycosyl transferase family 25" evidence="1">
    <location>
        <begin position="8"/>
        <end position="179"/>
    </location>
</feature>
<gene>
    <name evidence="2" type="ORF">SAMN05216262_102117</name>
</gene>
<dbReference type="EMBL" id="FOBI01000002">
    <property type="protein sequence ID" value="SEK68753.1"/>
    <property type="molecule type" value="Genomic_DNA"/>
</dbReference>
<dbReference type="InterPro" id="IPR002654">
    <property type="entry name" value="Glyco_trans_25"/>
</dbReference>
<name>A0A1H7J1X1_9GAMM</name>
<dbReference type="GO" id="GO:0016740">
    <property type="term" value="F:transferase activity"/>
    <property type="evidence" value="ECO:0007669"/>
    <property type="project" value="UniProtKB-KW"/>
</dbReference>
<proteinExistence type="predicted"/>
<sequence>MNKINACPVYVVNLDAAPARMSTMAAQLNTLGIAYQRITAVNGLDLSAQEIASSYSKTLNRQHFRYNLSLGEIGCYMSHRKIWQLMLDEGIEFAVVLEDDLVIKDKFRQLFAQIDTLKQFDLIKLADNRNYPAAQKLGLANDLQLVNYHTIPNCTTGYTISLNGAKKLLARKKFYRPVDIDIQFCKELNLSVYGLQPYPISENRSFESDIAAFNGGRHGKKTTSLIRNIKYRLALWYLRKSHLSGRF</sequence>
<dbReference type="Pfam" id="PF01755">
    <property type="entry name" value="Glyco_transf_25"/>
    <property type="match status" value="1"/>
</dbReference>